<dbReference type="GO" id="GO:0016020">
    <property type="term" value="C:membrane"/>
    <property type="evidence" value="ECO:0007669"/>
    <property type="project" value="UniProtKB-SubCell"/>
</dbReference>
<sequence>MGNLAGHSISAVSLLLWSLWVIWNNLVRWHRSRFDPSSPPFRAGMRFPIRGRHGVDAGFICFCCLVGISVECGNALDKNWNWMYPENSQHIAIYFAFFLYFLIGTLVDKGYPILPYADDIFGIFALVVEWLLFAYHTHGKLPFEVVVHTLLGDVIKGGILLELLMIWKKSNIIPVLGFAYTLLFQATWFFQIGLFLHWRNTWDFESHVNMTYATVIFIAHLFLDAIFVLALSSFIEKSVRGGGCLTNCSEEKRILLSQDEKEERDDFKKGRIP</sequence>
<name>A0A7R8XG63_9CRUS</name>
<dbReference type="Pfam" id="PF04819">
    <property type="entry name" value="DUF716"/>
    <property type="match status" value="1"/>
</dbReference>
<evidence type="ECO:0000313" key="8">
    <source>
        <dbReference type="Proteomes" id="UP000677054"/>
    </source>
</evidence>
<dbReference type="InterPro" id="IPR006904">
    <property type="entry name" value="DUF716"/>
</dbReference>
<evidence type="ECO:0000256" key="3">
    <source>
        <dbReference type="ARBA" id="ARBA00022692"/>
    </source>
</evidence>
<dbReference type="AlphaFoldDB" id="A0A7R8XG63"/>
<comment type="subcellular location">
    <subcellularLocation>
        <location evidence="1">Membrane</location>
        <topology evidence="1">Multi-pass membrane protein</topology>
    </subcellularLocation>
</comment>
<reference evidence="7" key="1">
    <citation type="submission" date="2020-11" db="EMBL/GenBank/DDBJ databases">
        <authorList>
            <person name="Tran Van P."/>
        </authorList>
    </citation>
    <scope>NUCLEOTIDE SEQUENCE</scope>
</reference>
<proteinExistence type="inferred from homology"/>
<organism evidence="7">
    <name type="scientific">Darwinula stevensoni</name>
    <dbReference type="NCBI Taxonomy" id="69355"/>
    <lineage>
        <taxon>Eukaryota</taxon>
        <taxon>Metazoa</taxon>
        <taxon>Ecdysozoa</taxon>
        <taxon>Arthropoda</taxon>
        <taxon>Crustacea</taxon>
        <taxon>Oligostraca</taxon>
        <taxon>Ostracoda</taxon>
        <taxon>Podocopa</taxon>
        <taxon>Podocopida</taxon>
        <taxon>Darwinulocopina</taxon>
        <taxon>Darwinuloidea</taxon>
        <taxon>Darwinulidae</taxon>
        <taxon>Darwinula</taxon>
    </lineage>
</organism>
<keyword evidence="5 6" id="KW-0472">Membrane</keyword>
<evidence type="ECO:0000256" key="2">
    <source>
        <dbReference type="ARBA" id="ARBA00006948"/>
    </source>
</evidence>
<feature type="transmembrane region" description="Helical" evidence="6">
    <location>
        <begin position="145"/>
        <end position="166"/>
    </location>
</feature>
<keyword evidence="4 6" id="KW-1133">Transmembrane helix</keyword>
<dbReference type="Proteomes" id="UP000677054">
    <property type="component" value="Unassembled WGS sequence"/>
</dbReference>
<dbReference type="EMBL" id="CAJPEV010001208">
    <property type="protein sequence ID" value="CAG0891362.1"/>
    <property type="molecule type" value="Genomic_DNA"/>
</dbReference>
<gene>
    <name evidence="7" type="ORF">DSTB1V02_LOCUS6534</name>
</gene>
<feature type="transmembrane region" description="Helical" evidence="6">
    <location>
        <begin position="178"/>
        <end position="198"/>
    </location>
</feature>
<dbReference type="InterPro" id="IPR042127">
    <property type="entry name" value="TMEM45"/>
</dbReference>
<dbReference type="EMBL" id="LR900725">
    <property type="protein sequence ID" value="CAD7246687.1"/>
    <property type="molecule type" value="Genomic_DNA"/>
</dbReference>
<evidence type="ECO:0000256" key="5">
    <source>
        <dbReference type="ARBA" id="ARBA00023136"/>
    </source>
</evidence>
<keyword evidence="8" id="KW-1185">Reference proteome</keyword>
<dbReference type="OrthoDB" id="551896at2759"/>
<evidence type="ECO:0000256" key="6">
    <source>
        <dbReference type="SAM" id="Phobius"/>
    </source>
</evidence>
<evidence type="ECO:0000256" key="4">
    <source>
        <dbReference type="ARBA" id="ARBA00022989"/>
    </source>
</evidence>
<evidence type="ECO:0000313" key="7">
    <source>
        <dbReference type="EMBL" id="CAD7246687.1"/>
    </source>
</evidence>
<keyword evidence="3 6" id="KW-0812">Transmembrane</keyword>
<accession>A0A7R8XG63</accession>
<feature type="transmembrane region" description="Helical" evidence="6">
    <location>
        <begin position="210"/>
        <end position="231"/>
    </location>
</feature>
<dbReference type="PANTHER" id="PTHR16007:SF15">
    <property type="entry name" value="TRANSMEMBRANE PROTEIN 45B"/>
    <property type="match status" value="1"/>
</dbReference>
<feature type="transmembrane region" description="Helical" evidence="6">
    <location>
        <begin position="114"/>
        <end position="133"/>
    </location>
</feature>
<dbReference type="PANTHER" id="PTHR16007">
    <property type="entry name" value="EPIDIDYMAL MEMBRANE PROTEIN E9-RELATED"/>
    <property type="match status" value="1"/>
</dbReference>
<comment type="similarity">
    <text evidence="2">Belongs to the TMEM45 family.</text>
</comment>
<feature type="transmembrane region" description="Helical" evidence="6">
    <location>
        <begin position="88"/>
        <end position="107"/>
    </location>
</feature>
<protein>
    <recommendedName>
        <fullName evidence="9">Transmembrane protein 45B</fullName>
    </recommendedName>
</protein>
<feature type="transmembrane region" description="Helical" evidence="6">
    <location>
        <begin position="55"/>
        <end position="76"/>
    </location>
</feature>
<evidence type="ECO:0008006" key="9">
    <source>
        <dbReference type="Google" id="ProtNLM"/>
    </source>
</evidence>
<feature type="transmembrane region" description="Helical" evidence="6">
    <location>
        <begin position="6"/>
        <end position="23"/>
    </location>
</feature>
<evidence type="ECO:0000256" key="1">
    <source>
        <dbReference type="ARBA" id="ARBA00004141"/>
    </source>
</evidence>